<keyword evidence="14" id="KW-0576">Peroxisome</keyword>
<dbReference type="GeneID" id="85226241"/>
<evidence type="ECO:0000256" key="5">
    <source>
        <dbReference type="ARBA" id="ARBA00022679"/>
    </source>
</evidence>
<dbReference type="InterPro" id="IPR006845">
    <property type="entry name" value="Pex_N"/>
</dbReference>
<evidence type="ECO:0000256" key="14">
    <source>
        <dbReference type="ARBA" id="ARBA00023140"/>
    </source>
</evidence>
<dbReference type="RefSeq" id="XP_060122507.1">
    <property type="nucleotide sequence ID" value="XM_060266524.1"/>
</dbReference>
<evidence type="ECO:0000256" key="7">
    <source>
        <dbReference type="ARBA" id="ARBA00022723"/>
    </source>
</evidence>
<evidence type="ECO:0000256" key="2">
    <source>
        <dbReference type="ARBA" id="ARBA00004906"/>
    </source>
</evidence>
<accession>A0AAF0EZ26</accession>
<feature type="compositionally biased region" description="Pro residues" evidence="18">
    <location>
        <begin position="334"/>
        <end position="344"/>
    </location>
</feature>
<comment type="catalytic activity">
    <reaction evidence="16">
        <text>[E2 ubiquitin-conjugating enzyme]-S-ubiquitinyl-L-cysteine + [acceptor protein]-L-cysteine = [E2 ubiquitin-conjugating enzyme]-L-cysteine + [acceptor protein]-S-ubiquitinyl-L-cysteine.</text>
        <dbReference type="EC" id="2.3.2.36"/>
    </reaction>
</comment>
<comment type="similarity">
    <text evidence="3">Belongs to the pex2/pex10/pex12 family.</text>
</comment>
<evidence type="ECO:0000313" key="20">
    <source>
        <dbReference type="EMBL" id="WFD39610.1"/>
    </source>
</evidence>
<evidence type="ECO:0000256" key="3">
    <source>
        <dbReference type="ARBA" id="ARBA00008704"/>
    </source>
</evidence>
<gene>
    <name evidence="20" type="primary">PEX2</name>
    <name evidence="20" type="ORF">MJAP1_002590</name>
</gene>
<evidence type="ECO:0000256" key="11">
    <source>
        <dbReference type="ARBA" id="ARBA00022927"/>
    </source>
</evidence>
<dbReference type="PANTHER" id="PTHR48178:SF1">
    <property type="entry name" value="PEROXISOME BIOGENESIS FACTOR 2"/>
    <property type="match status" value="1"/>
</dbReference>
<evidence type="ECO:0000256" key="13">
    <source>
        <dbReference type="ARBA" id="ARBA00023136"/>
    </source>
</evidence>
<dbReference type="EMBL" id="CP119961">
    <property type="protein sequence ID" value="WFD39610.1"/>
    <property type="molecule type" value="Genomic_DNA"/>
</dbReference>
<dbReference type="GO" id="GO:0008270">
    <property type="term" value="F:zinc ion binding"/>
    <property type="evidence" value="ECO:0007669"/>
    <property type="project" value="UniProtKB-KW"/>
</dbReference>
<feature type="region of interest" description="Disordered" evidence="18">
    <location>
        <begin position="330"/>
        <end position="382"/>
    </location>
</feature>
<keyword evidence="13" id="KW-0472">Membrane</keyword>
<keyword evidence="11" id="KW-0653">Protein transport</keyword>
<evidence type="ECO:0000313" key="21">
    <source>
        <dbReference type="Proteomes" id="UP001217754"/>
    </source>
</evidence>
<dbReference type="AlphaFoldDB" id="A0AAF0EZ26"/>
<keyword evidence="7" id="KW-0479">Metal-binding</keyword>
<comment type="subcellular location">
    <subcellularLocation>
        <location evidence="1">Peroxisome membrane</location>
        <topology evidence="1">Multi-pass membrane protein</topology>
    </subcellularLocation>
</comment>
<comment type="pathway">
    <text evidence="2">Protein modification; protein ubiquitination.</text>
</comment>
<sequence length="490" mass="55283">MRGDERAFYEAAYDRARPQIKQIRGRLSHFPSPVLRVQRVGQLDADLLDQELTDLLAEPVKAALRNVSPTAATRHSAEIYLLLKLALYKFSIYDRSASYGAMLQNLKYRNEWAHTSGLQSTARDAPLRWFQLGMYPILTIILPYAYTKSKAWMSDRSYADAPSDSPEFLAWSLAEQGQRLWNMLGLLNFGFFLWNGKYRTIADRILGMRLTYANRALNRNVSFEFLNRQLVWNAFTEFLLFLLPLVKPQRLLRRLARIPTHPTVLAALHGTLPQGISKRIGLEHDEKAGRVRLGGRRDRPAYGRYYNLPEECCAICFERLEKAAGVDIDVRAQAPPPPPPPPHVAIPSVDPLHPSKGLVARRRNREKDREEEPAESSAAAQRAAVRAAKLAERRAARRAQGVQPQETSRPSLLAASPNGIKYLDALATTPYQTLPCAEKGNGCIYCYYCIAEKLMSESTDDDLQDQGGWECLRCAERVYGAERVPAVAES</sequence>
<keyword evidence="10" id="KW-0862">Zinc</keyword>
<evidence type="ECO:0000256" key="18">
    <source>
        <dbReference type="SAM" id="MobiDB-lite"/>
    </source>
</evidence>
<evidence type="ECO:0000256" key="10">
    <source>
        <dbReference type="ARBA" id="ARBA00022833"/>
    </source>
</evidence>
<evidence type="ECO:0000256" key="1">
    <source>
        <dbReference type="ARBA" id="ARBA00004585"/>
    </source>
</evidence>
<dbReference type="GO" id="GO:0016562">
    <property type="term" value="P:protein import into peroxisome matrix, receptor recycling"/>
    <property type="evidence" value="ECO:0007669"/>
    <property type="project" value="UniProtKB-ARBA"/>
</dbReference>
<keyword evidence="5" id="KW-0808">Transferase</keyword>
<dbReference type="GO" id="GO:0061630">
    <property type="term" value="F:ubiquitin protein ligase activity"/>
    <property type="evidence" value="ECO:0007669"/>
    <property type="project" value="UniProtKB-EC"/>
</dbReference>
<reference evidence="20" key="1">
    <citation type="submission" date="2023-03" db="EMBL/GenBank/DDBJ databases">
        <title>Mating type loci evolution in Malassezia.</title>
        <authorList>
            <person name="Coelho M.A."/>
        </authorList>
    </citation>
    <scope>NUCLEOTIDE SEQUENCE</scope>
    <source>
        <strain evidence="20">CBS 9431</strain>
    </source>
</reference>
<keyword evidence="6" id="KW-0812">Transmembrane</keyword>
<dbReference type="GO" id="GO:0016567">
    <property type="term" value="P:protein ubiquitination"/>
    <property type="evidence" value="ECO:0007669"/>
    <property type="project" value="UniProtKB-ARBA"/>
</dbReference>
<dbReference type="Proteomes" id="UP001217754">
    <property type="component" value="Chromosome 4"/>
</dbReference>
<evidence type="ECO:0000256" key="6">
    <source>
        <dbReference type="ARBA" id="ARBA00022692"/>
    </source>
</evidence>
<dbReference type="EC" id="2.3.2.36" evidence="17"/>
<dbReference type="InterPro" id="IPR025654">
    <property type="entry name" value="PEX2/10"/>
</dbReference>
<dbReference type="GO" id="GO:0005778">
    <property type="term" value="C:peroxisomal membrane"/>
    <property type="evidence" value="ECO:0007669"/>
    <property type="project" value="UniProtKB-SubCell"/>
</dbReference>
<evidence type="ECO:0000256" key="15">
    <source>
        <dbReference type="ARBA" id="ARBA00032511"/>
    </source>
</evidence>
<keyword evidence="4" id="KW-0813">Transport</keyword>
<evidence type="ECO:0000256" key="12">
    <source>
        <dbReference type="ARBA" id="ARBA00022989"/>
    </source>
</evidence>
<feature type="domain" description="Pex N-terminal" evidence="19">
    <location>
        <begin position="49"/>
        <end position="255"/>
    </location>
</feature>
<evidence type="ECO:0000259" key="19">
    <source>
        <dbReference type="Pfam" id="PF04757"/>
    </source>
</evidence>
<feature type="region of interest" description="Disordered" evidence="18">
    <location>
        <begin position="394"/>
        <end position="413"/>
    </location>
</feature>
<keyword evidence="9" id="KW-0833">Ubl conjugation pathway</keyword>
<evidence type="ECO:0000256" key="17">
    <source>
        <dbReference type="ARBA" id="ARBA00034523"/>
    </source>
</evidence>
<keyword evidence="21" id="KW-1185">Reference proteome</keyword>
<evidence type="ECO:0000256" key="4">
    <source>
        <dbReference type="ARBA" id="ARBA00022448"/>
    </source>
</evidence>
<proteinExistence type="inferred from homology"/>
<dbReference type="PANTHER" id="PTHR48178">
    <property type="entry name" value="PEROXISOME BIOGENESIS FACTOR 2"/>
    <property type="match status" value="1"/>
</dbReference>
<dbReference type="Pfam" id="PF04757">
    <property type="entry name" value="Pex2_Pex12"/>
    <property type="match status" value="1"/>
</dbReference>
<evidence type="ECO:0000256" key="8">
    <source>
        <dbReference type="ARBA" id="ARBA00022771"/>
    </source>
</evidence>
<evidence type="ECO:0000256" key="9">
    <source>
        <dbReference type="ARBA" id="ARBA00022786"/>
    </source>
</evidence>
<protein>
    <recommendedName>
        <fullName evidence="17">RING-type E3 ubiquitin transferase (cysteine targeting)</fullName>
        <ecNumber evidence="17">2.3.2.36</ecNumber>
    </recommendedName>
    <alternativeName>
        <fullName evidence="15">Peroxin-2</fullName>
    </alternativeName>
</protein>
<organism evidence="20 21">
    <name type="scientific">Malassezia japonica</name>
    <dbReference type="NCBI Taxonomy" id="223818"/>
    <lineage>
        <taxon>Eukaryota</taxon>
        <taxon>Fungi</taxon>
        <taxon>Dikarya</taxon>
        <taxon>Basidiomycota</taxon>
        <taxon>Ustilaginomycotina</taxon>
        <taxon>Malasseziomycetes</taxon>
        <taxon>Malasseziales</taxon>
        <taxon>Malasseziaceae</taxon>
        <taxon>Malassezia</taxon>
    </lineage>
</organism>
<evidence type="ECO:0000256" key="16">
    <source>
        <dbReference type="ARBA" id="ARBA00034438"/>
    </source>
</evidence>
<name>A0AAF0EZ26_9BASI</name>
<keyword evidence="12" id="KW-1133">Transmembrane helix</keyword>
<keyword evidence="8" id="KW-0863">Zinc-finger</keyword>